<dbReference type="EMBL" id="CAEY01001955">
    <property type="status" value="NOT_ANNOTATED_CDS"/>
    <property type="molecule type" value="Genomic_DNA"/>
</dbReference>
<evidence type="ECO:0000313" key="2">
    <source>
        <dbReference type="Proteomes" id="UP000015104"/>
    </source>
</evidence>
<proteinExistence type="predicted"/>
<dbReference type="HOGENOM" id="CLU_3425253_0_0_1"/>
<protein>
    <submittedName>
        <fullName evidence="1">Uncharacterized protein</fullName>
    </submittedName>
</protein>
<organism evidence="1 2">
    <name type="scientific">Tetranychus urticae</name>
    <name type="common">Two-spotted spider mite</name>
    <dbReference type="NCBI Taxonomy" id="32264"/>
    <lineage>
        <taxon>Eukaryota</taxon>
        <taxon>Metazoa</taxon>
        <taxon>Ecdysozoa</taxon>
        <taxon>Arthropoda</taxon>
        <taxon>Chelicerata</taxon>
        <taxon>Arachnida</taxon>
        <taxon>Acari</taxon>
        <taxon>Acariformes</taxon>
        <taxon>Trombidiformes</taxon>
        <taxon>Prostigmata</taxon>
        <taxon>Eleutherengona</taxon>
        <taxon>Raphignathae</taxon>
        <taxon>Tetranychoidea</taxon>
        <taxon>Tetranychidae</taxon>
        <taxon>Tetranychus</taxon>
    </lineage>
</organism>
<dbReference type="Proteomes" id="UP000015104">
    <property type="component" value="Unassembled WGS sequence"/>
</dbReference>
<accession>T1KBV8</accession>
<keyword evidence="2" id="KW-1185">Reference proteome</keyword>
<sequence length="22" mass="2745">MLKQFLISIELIQLLYLRLLFH</sequence>
<reference evidence="2" key="1">
    <citation type="submission" date="2011-08" db="EMBL/GenBank/DDBJ databases">
        <authorList>
            <person name="Rombauts S."/>
        </authorList>
    </citation>
    <scope>NUCLEOTIDE SEQUENCE</scope>
    <source>
        <strain evidence="2">London</strain>
    </source>
</reference>
<evidence type="ECO:0000313" key="1">
    <source>
        <dbReference type="EnsemblMetazoa" id="tetur08g05450.1"/>
    </source>
</evidence>
<dbReference type="EnsemblMetazoa" id="tetur08g05450.1">
    <property type="protein sequence ID" value="tetur08g05450.1"/>
    <property type="gene ID" value="tetur08g05450"/>
</dbReference>
<dbReference type="AlphaFoldDB" id="T1KBV8"/>
<reference evidence="1" key="2">
    <citation type="submission" date="2015-06" db="UniProtKB">
        <authorList>
            <consortium name="EnsemblMetazoa"/>
        </authorList>
    </citation>
    <scope>IDENTIFICATION</scope>
</reference>
<name>T1KBV8_TETUR</name>